<dbReference type="InterPro" id="IPR003848">
    <property type="entry name" value="DUF218"/>
</dbReference>
<evidence type="ECO:0000259" key="1">
    <source>
        <dbReference type="Pfam" id="PF02698"/>
    </source>
</evidence>
<organism evidence="2 3">
    <name type="scientific">Rhizobium fredii</name>
    <name type="common">Sinorhizobium fredii</name>
    <dbReference type="NCBI Taxonomy" id="380"/>
    <lineage>
        <taxon>Bacteria</taxon>
        <taxon>Pseudomonadati</taxon>
        <taxon>Pseudomonadota</taxon>
        <taxon>Alphaproteobacteria</taxon>
        <taxon>Hyphomicrobiales</taxon>
        <taxon>Rhizobiaceae</taxon>
        <taxon>Sinorhizobium/Ensifer group</taxon>
        <taxon>Sinorhizobium</taxon>
    </lineage>
</organism>
<name>A0A844A838_RHIFR</name>
<dbReference type="EMBL" id="WISZ01000107">
    <property type="protein sequence ID" value="MQX09103.1"/>
    <property type="molecule type" value="Genomic_DNA"/>
</dbReference>
<dbReference type="InterPro" id="IPR014729">
    <property type="entry name" value="Rossmann-like_a/b/a_fold"/>
</dbReference>
<reference evidence="2 3" key="1">
    <citation type="journal article" date="2013" name="Genome Biol.">
        <title>Comparative genomics of the core and accessory genomes of 48 Sinorhizobium strains comprising five genospecies.</title>
        <authorList>
            <person name="Sugawara M."/>
            <person name="Epstein B."/>
            <person name="Badgley B.D."/>
            <person name="Unno T."/>
            <person name="Xu L."/>
            <person name="Reese J."/>
            <person name="Gyaneshwar P."/>
            <person name="Denny R."/>
            <person name="Mudge J."/>
            <person name="Bharti A.K."/>
            <person name="Farmer A.D."/>
            <person name="May G.D."/>
            <person name="Woodward J.E."/>
            <person name="Medigue C."/>
            <person name="Vallenet D."/>
            <person name="Lajus A."/>
            <person name="Rouy Z."/>
            <person name="Martinez-Vaz B."/>
            <person name="Tiffin P."/>
            <person name="Young N.D."/>
            <person name="Sadowsky M.J."/>
        </authorList>
    </citation>
    <scope>NUCLEOTIDE SEQUENCE [LARGE SCALE GENOMIC DNA]</scope>
    <source>
        <strain evidence="2 3">USDA205</strain>
    </source>
</reference>
<dbReference type="InterPro" id="IPR051599">
    <property type="entry name" value="Cell_Envelope_Assoc"/>
</dbReference>
<dbReference type="Proteomes" id="UP000466694">
    <property type="component" value="Unassembled WGS sequence"/>
</dbReference>
<sequence>MDAQGVLNDESRERMATAVRALKAGMAPLILACGWPYRDDSDLAIADAMASFATEELQVDSDKVLVERTSRDTVGDAVFSKRNFAIPFGWKRILTVTSSYHQARTLAIFSFVYGPSFHVVVKGAKSDTNASFAASEAKSLAAFHSTFNGIEAGDDVAILDRLRTAHPFYNGAIYSPI</sequence>
<evidence type="ECO:0000313" key="2">
    <source>
        <dbReference type="EMBL" id="MQX09103.1"/>
    </source>
</evidence>
<dbReference type="CDD" id="cd06259">
    <property type="entry name" value="YdcF-like"/>
    <property type="match status" value="1"/>
</dbReference>
<protein>
    <submittedName>
        <fullName evidence="2">YdcF family protein</fullName>
    </submittedName>
</protein>
<evidence type="ECO:0000313" key="3">
    <source>
        <dbReference type="Proteomes" id="UP000466694"/>
    </source>
</evidence>
<comment type="caution">
    <text evidence="2">The sequence shown here is derived from an EMBL/GenBank/DDBJ whole genome shotgun (WGS) entry which is preliminary data.</text>
</comment>
<accession>A0A844A838</accession>
<dbReference type="AlphaFoldDB" id="A0A844A838"/>
<feature type="domain" description="DUF218" evidence="1">
    <location>
        <begin position="11"/>
        <end position="113"/>
    </location>
</feature>
<dbReference type="PANTHER" id="PTHR30336:SF20">
    <property type="entry name" value="DUF218 DOMAIN-CONTAINING PROTEIN"/>
    <property type="match status" value="1"/>
</dbReference>
<dbReference type="PANTHER" id="PTHR30336">
    <property type="entry name" value="INNER MEMBRANE PROTEIN, PROBABLE PERMEASE"/>
    <property type="match status" value="1"/>
</dbReference>
<dbReference type="Pfam" id="PF02698">
    <property type="entry name" value="DUF218"/>
    <property type="match status" value="1"/>
</dbReference>
<gene>
    <name evidence="2" type="ORF">GHK48_12665</name>
</gene>
<dbReference type="Gene3D" id="3.40.50.620">
    <property type="entry name" value="HUPs"/>
    <property type="match status" value="1"/>
</dbReference>
<proteinExistence type="predicted"/>
<dbReference type="GO" id="GO:0005886">
    <property type="term" value="C:plasma membrane"/>
    <property type="evidence" value="ECO:0007669"/>
    <property type="project" value="TreeGrafter"/>
</dbReference>